<feature type="transmembrane region" description="Helical" evidence="7">
    <location>
        <begin position="132"/>
        <end position="148"/>
    </location>
</feature>
<proteinExistence type="inferred from homology"/>
<evidence type="ECO:0000256" key="6">
    <source>
        <dbReference type="SAM" id="MobiDB-lite"/>
    </source>
</evidence>
<keyword evidence="3 7" id="KW-0812">Transmembrane</keyword>
<dbReference type="RefSeq" id="WP_310172879.1">
    <property type="nucleotide sequence ID" value="NZ_BAABHE010000002.1"/>
</dbReference>
<dbReference type="Proteomes" id="UP001183794">
    <property type="component" value="Unassembled WGS sequence"/>
</dbReference>
<feature type="transmembrane region" description="Helical" evidence="7">
    <location>
        <begin position="298"/>
        <end position="319"/>
    </location>
</feature>
<feature type="transmembrane region" description="Helical" evidence="7">
    <location>
        <begin position="38"/>
        <end position="59"/>
    </location>
</feature>
<organism evidence="8 9">
    <name type="scientific">Enteractinococcus fodinae</name>
    <dbReference type="NCBI Taxonomy" id="684663"/>
    <lineage>
        <taxon>Bacteria</taxon>
        <taxon>Bacillati</taxon>
        <taxon>Actinomycetota</taxon>
        <taxon>Actinomycetes</taxon>
        <taxon>Micrococcales</taxon>
        <taxon>Micrococcaceae</taxon>
    </lineage>
</organism>
<comment type="similarity">
    <text evidence="2">Belongs to the TerC family.</text>
</comment>
<name>A0ABU2B0G8_9MICC</name>
<dbReference type="PANTHER" id="PTHR30238:SF0">
    <property type="entry name" value="THYLAKOID MEMBRANE PROTEIN TERC, CHLOROPLASTIC"/>
    <property type="match status" value="1"/>
</dbReference>
<dbReference type="NCBIfam" id="TIGR03718">
    <property type="entry name" value="R_switched_Alx"/>
    <property type="match status" value="1"/>
</dbReference>
<dbReference type="InterPro" id="IPR005496">
    <property type="entry name" value="Integral_membrane_TerC"/>
</dbReference>
<evidence type="ECO:0000256" key="2">
    <source>
        <dbReference type="ARBA" id="ARBA00007511"/>
    </source>
</evidence>
<feature type="transmembrane region" description="Helical" evidence="7">
    <location>
        <begin position="255"/>
        <end position="278"/>
    </location>
</feature>
<feature type="region of interest" description="Disordered" evidence="6">
    <location>
        <begin position="406"/>
        <end position="440"/>
    </location>
</feature>
<evidence type="ECO:0000256" key="4">
    <source>
        <dbReference type="ARBA" id="ARBA00022989"/>
    </source>
</evidence>
<keyword evidence="4 7" id="KW-1133">Transmembrane helix</keyword>
<feature type="transmembrane region" description="Helical" evidence="7">
    <location>
        <begin position="6"/>
        <end position="26"/>
    </location>
</feature>
<evidence type="ECO:0000313" key="8">
    <source>
        <dbReference type="EMBL" id="MDR7347099.1"/>
    </source>
</evidence>
<evidence type="ECO:0000256" key="5">
    <source>
        <dbReference type="ARBA" id="ARBA00023136"/>
    </source>
</evidence>
<feature type="transmembrane region" description="Helical" evidence="7">
    <location>
        <begin position="227"/>
        <end position="248"/>
    </location>
</feature>
<evidence type="ECO:0000256" key="7">
    <source>
        <dbReference type="SAM" id="Phobius"/>
    </source>
</evidence>
<evidence type="ECO:0000313" key="9">
    <source>
        <dbReference type="Proteomes" id="UP001183794"/>
    </source>
</evidence>
<feature type="transmembrane region" description="Helical" evidence="7">
    <location>
        <begin position="198"/>
        <end position="221"/>
    </location>
</feature>
<comment type="caution">
    <text evidence="8">The sequence shown here is derived from an EMBL/GenBank/DDBJ whole genome shotgun (WGS) entry which is preliminary data.</text>
</comment>
<accession>A0ABU2B0G8</accession>
<dbReference type="Pfam" id="PF03741">
    <property type="entry name" value="TerC"/>
    <property type="match status" value="1"/>
</dbReference>
<reference evidence="8 9" key="1">
    <citation type="submission" date="2023-07" db="EMBL/GenBank/DDBJ databases">
        <title>Sequencing the genomes of 1000 actinobacteria strains.</title>
        <authorList>
            <person name="Klenk H.-P."/>
        </authorList>
    </citation>
    <scope>NUCLEOTIDE SEQUENCE [LARGE SCALE GENOMIC DNA]</scope>
    <source>
        <strain evidence="8 9">DSM 22966</strain>
    </source>
</reference>
<sequence>MEITGFTWAVTIAVIVGLLLFDYFFHVRKSHTPTIKEAAIWSALYVGLALAFGLVFFFLGDTDYAVEYYAGFITEKALSVDNLFVFMIIMTSFSVPRQYQQKVLLFGITFALISRTIFILAGAAILEWWSDAFYIFGIFLLLLAGQQLKSEFSSADEAQSEADNFLVRFARKILPVAEHYDGDKLTTKVDGKRLVTPMLLVMVAIGATDIIFALDSIPAIFGLTQEPYIVFTANAFALLGLRQLYFLIDGLLDRLVYLGYGLAAILGFIGIKLMLHALSQNNLPFIYDGQDVPVHEPSTGTSLLVIIGILVVTIVWSLLSPRGKALRALQNAEKFAHRYTQLPDDAPAEERAAAGQKMDYWTQRAEEVEHRYLDELIEHKDQWSAIIRIGHETRLEDANRRGIPALTSQKIVRTKGPVLAPDTNGKPNASESSESSDLKD</sequence>
<keyword evidence="9" id="KW-1185">Reference proteome</keyword>
<dbReference type="EMBL" id="JAVDYJ010000001">
    <property type="protein sequence ID" value="MDR7347099.1"/>
    <property type="molecule type" value="Genomic_DNA"/>
</dbReference>
<feature type="compositionally biased region" description="Polar residues" evidence="6">
    <location>
        <begin position="425"/>
        <end position="440"/>
    </location>
</feature>
<feature type="transmembrane region" description="Helical" evidence="7">
    <location>
        <begin position="103"/>
        <end position="126"/>
    </location>
</feature>
<keyword evidence="5 7" id="KW-0472">Membrane</keyword>
<comment type="subcellular location">
    <subcellularLocation>
        <location evidence="1">Membrane</location>
        <topology evidence="1">Multi-pass membrane protein</topology>
    </subcellularLocation>
</comment>
<evidence type="ECO:0000256" key="1">
    <source>
        <dbReference type="ARBA" id="ARBA00004141"/>
    </source>
</evidence>
<gene>
    <name evidence="8" type="ORF">J2S62_001356</name>
</gene>
<feature type="transmembrane region" description="Helical" evidence="7">
    <location>
        <begin position="79"/>
        <end position="96"/>
    </location>
</feature>
<dbReference type="InterPro" id="IPR022369">
    <property type="entry name" value="Integral_membrane_TerC_rswitch"/>
</dbReference>
<protein>
    <submittedName>
        <fullName evidence="8">Tellurite resistance protein TerC</fullName>
    </submittedName>
</protein>
<dbReference type="PANTHER" id="PTHR30238">
    <property type="entry name" value="MEMBRANE BOUND PREDICTED REDOX MODULATOR"/>
    <property type="match status" value="1"/>
</dbReference>
<evidence type="ECO:0000256" key="3">
    <source>
        <dbReference type="ARBA" id="ARBA00022692"/>
    </source>
</evidence>